<organism evidence="2 3">
    <name type="scientific">Gossypium klotzschianum</name>
    <dbReference type="NCBI Taxonomy" id="34286"/>
    <lineage>
        <taxon>Eukaryota</taxon>
        <taxon>Viridiplantae</taxon>
        <taxon>Streptophyta</taxon>
        <taxon>Embryophyta</taxon>
        <taxon>Tracheophyta</taxon>
        <taxon>Spermatophyta</taxon>
        <taxon>Magnoliopsida</taxon>
        <taxon>eudicotyledons</taxon>
        <taxon>Gunneridae</taxon>
        <taxon>Pentapetalae</taxon>
        <taxon>rosids</taxon>
        <taxon>malvids</taxon>
        <taxon>Malvales</taxon>
        <taxon>Malvaceae</taxon>
        <taxon>Malvoideae</taxon>
        <taxon>Gossypium</taxon>
    </lineage>
</organism>
<dbReference type="AlphaFoldDB" id="A0A7J8UV01"/>
<accession>A0A7J8UV01</accession>
<dbReference type="InterPro" id="IPR002156">
    <property type="entry name" value="RNaseH_domain"/>
</dbReference>
<evidence type="ECO:0000259" key="1">
    <source>
        <dbReference type="Pfam" id="PF13456"/>
    </source>
</evidence>
<name>A0A7J8UV01_9ROSI</name>
<dbReference type="Pfam" id="PF13456">
    <property type="entry name" value="RVT_3"/>
    <property type="match status" value="1"/>
</dbReference>
<keyword evidence="3" id="KW-1185">Reference proteome</keyword>
<evidence type="ECO:0000313" key="2">
    <source>
        <dbReference type="EMBL" id="MBA0654358.1"/>
    </source>
</evidence>
<gene>
    <name evidence="2" type="ORF">Goklo_021375</name>
</gene>
<dbReference type="OrthoDB" id="1717299at2759"/>
<feature type="domain" description="RNase H type-1" evidence="1">
    <location>
        <begin position="362"/>
        <end position="410"/>
    </location>
</feature>
<protein>
    <recommendedName>
        <fullName evidence="1">RNase H type-1 domain-containing protein</fullName>
    </recommendedName>
</protein>
<reference evidence="2 3" key="1">
    <citation type="journal article" date="2019" name="Genome Biol. Evol.">
        <title>Insights into the evolution of the New World diploid cottons (Gossypium, subgenus Houzingenia) based on genome sequencing.</title>
        <authorList>
            <person name="Grover C.E."/>
            <person name="Arick M.A. 2nd"/>
            <person name="Thrash A."/>
            <person name="Conover J.L."/>
            <person name="Sanders W.S."/>
            <person name="Peterson D.G."/>
            <person name="Frelichowski J.E."/>
            <person name="Scheffler J.A."/>
            <person name="Scheffler B.E."/>
            <person name="Wendel J.F."/>
        </authorList>
    </citation>
    <scope>NUCLEOTIDE SEQUENCE [LARGE SCALE GENOMIC DNA]</scope>
    <source>
        <strain evidence="2">57</strain>
        <tissue evidence="2">Leaf</tissue>
    </source>
</reference>
<dbReference type="GO" id="GO:0003676">
    <property type="term" value="F:nucleic acid binding"/>
    <property type="evidence" value="ECO:0007669"/>
    <property type="project" value="InterPro"/>
</dbReference>
<proteinExistence type="predicted"/>
<comment type="caution">
    <text evidence="2">The sequence shown here is derived from an EMBL/GenBank/DDBJ whole genome shotgun (WGS) entry which is preliminary data.</text>
</comment>
<sequence>MMGNGGDNGEMERVMIELSLDGGEKGWKVDLGGSQRAVKDDLCMIHDFPSGLVLEVMARQFGNFIGTFLDNYMKTMGTAYRGFMRIGVRIDDLSIKAAPRKAKIGKICWLRDEGVVFKMNEVWQSSYSGSVVSLKDIQGFFQKSTLSSQMEKVHRRLGFSCGIEVSSDGSRGGLALCWKEACKIRLRSYFSGYMMYWWKRILKAINVGLQGFMVHRLRAKRVRGLSKMSVCRLQDRLRALVDVAPKDDFFEEMVMANMHLNLEIEKTSRNKITYEGVYESVRSLLIFVLGYLRDLDSLPSGSENITAIESLLWRPPVDPWVCVNFYDGFFDNYKVSNTRVAVKNSERLLMGLAYFEQEHVPCLLRTEALACMRALEFARDLGFRCVELEGDSVMLISKLNSYDIDRSKVRTIV</sequence>
<dbReference type="Proteomes" id="UP000593573">
    <property type="component" value="Unassembled WGS sequence"/>
</dbReference>
<dbReference type="EMBL" id="JABFAB010000007">
    <property type="protein sequence ID" value="MBA0654358.1"/>
    <property type="molecule type" value="Genomic_DNA"/>
</dbReference>
<dbReference type="GO" id="GO:0004523">
    <property type="term" value="F:RNA-DNA hybrid ribonuclease activity"/>
    <property type="evidence" value="ECO:0007669"/>
    <property type="project" value="InterPro"/>
</dbReference>
<evidence type="ECO:0000313" key="3">
    <source>
        <dbReference type="Proteomes" id="UP000593573"/>
    </source>
</evidence>